<dbReference type="EMBL" id="AFRT01004031">
    <property type="protein sequence ID" value="ELU36197.1"/>
    <property type="molecule type" value="Genomic_DNA"/>
</dbReference>
<keyword evidence="3" id="KW-1185">Reference proteome</keyword>
<comment type="caution">
    <text evidence="2">The sequence shown here is derived from an EMBL/GenBank/DDBJ whole genome shotgun (WGS) entry which is preliminary data.</text>
</comment>
<protein>
    <submittedName>
        <fullName evidence="2">Uncharacterized protein</fullName>
    </submittedName>
</protein>
<evidence type="ECO:0000313" key="2">
    <source>
        <dbReference type="EMBL" id="ELU36197.1"/>
    </source>
</evidence>
<sequence>MHFDHSNPAPSLSFYCLCVLCLMNPIPLLKPHWAA</sequence>
<organism evidence="2 3">
    <name type="scientific">Thanatephorus cucumeris (strain AG1-IA)</name>
    <name type="common">Rice sheath blight fungus</name>
    <name type="synonym">Rhizoctonia solani</name>
    <dbReference type="NCBI Taxonomy" id="983506"/>
    <lineage>
        <taxon>Eukaryota</taxon>
        <taxon>Fungi</taxon>
        <taxon>Dikarya</taxon>
        <taxon>Basidiomycota</taxon>
        <taxon>Agaricomycotina</taxon>
        <taxon>Agaricomycetes</taxon>
        <taxon>Cantharellales</taxon>
        <taxon>Ceratobasidiaceae</taxon>
        <taxon>Rhizoctonia</taxon>
        <taxon>Rhizoctonia solani AG-1</taxon>
    </lineage>
</organism>
<dbReference type="HOGENOM" id="CLU_3368775_0_0_1"/>
<keyword evidence="1" id="KW-0812">Transmembrane</keyword>
<evidence type="ECO:0000313" key="3">
    <source>
        <dbReference type="Proteomes" id="UP000011668"/>
    </source>
</evidence>
<keyword evidence="1" id="KW-0472">Membrane</keyword>
<accession>L8WHJ6</accession>
<keyword evidence="1" id="KW-1133">Transmembrane helix</keyword>
<evidence type="ECO:0000256" key="1">
    <source>
        <dbReference type="SAM" id="Phobius"/>
    </source>
</evidence>
<gene>
    <name evidence="2" type="ORF">AG1IA_09773</name>
</gene>
<name>L8WHJ6_THACA</name>
<reference evidence="2 3" key="1">
    <citation type="journal article" date="2013" name="Nat. Commun.">
        <title>The evolution and pathogenic mechanisms of the rice sheath blight pathogen.</title>
        <authorList>
            <person name="Zheng A."/>
            <person name="Lin R."/>
            <person name="Xu L."/>
            <person name="Qin P."/>
            <person name="Tang C."/>
            <person name="Ai P."/>
            <person name="Zhang D."/>
            <person name="Liu Y."/>
            <person name="Sun Z."/>
            <person name="Feng H."/>
            <person name="Wang Y."/>
            <person name="Chen Y."/>
            <person name="Liang X."/>
            <person name="Fu R."/>
            <person name="Li Q."/>
            <person name="Zhang J."/>
            <person name="Yu X."/>
            <person name="Xie Z."/>
            <person name="Ding L."/>
            <person name="Guan P."/>
            <person name="Tang J."/>
            <person name="Liang Y."/>
            <person name="Wang S."/>
            <person name="Deng Q."/>
            <person name="Li S."/>
            <person name="Zhu J."/>
            <person name="Wang L."/>
            <person name="Liu H."/>
            <person name="Li P."/>
        </authorList>
    </citation>
    <scope>NUCLEOTIDE SEQUENCE [LARGE SCALE GENOMIC DNA]</scope>
    <source>
        <strain evidence="3">AG-1 IA</strain>
    </source>
</reference>
<feature type="transmembrane region" description="Helical" evidence="1">
    <location>
        <begin position="12"/>
        <end position="29"/>
    </location>
</feature>
<dbReference type="AlphaFoldDB" id="L8WHJ6"/>
<dbReference type="Proteomes" id="UP000011668">
    <property type="component" value="Unassembled WGS sequence"/>
</dbReference>
<proteinExistence type="predicted"/>